<dbReference type="Gene3D" id="3.20.20.450">
    <property type="entry name" value="EAL domain"/>
    <property type="match status" value="1"/>
</dbReference>
<dbReference type="InterPro" id="IPR001633">
    <property type="entry name" value="EAL_dom"/>
</dbReference>
<sequence length="413" mass="47191">MDLDLDLSAKKHFESVYIGRQPIYDASLNVFAYELLFRSGEVNEANFIDGDHATTEVILNTFTEIGLTKIIGKHLAFINLTRSFLLGIYPLPECQEQVVLEILEDIEIDEQIIAAVKKLSKQGYTIALDDFFYHKKLEPLIELAQIIKIDLLALTREELVEHVKILRKYDVKLLAEKVETQEEFEFCQKLQFDYYQGYFFCKPKIISGVRPPANKMAAMRVLSKLHDTSINAKEVEELILQDITMSIRLLRYINSSMYHVNRKVESVAHAITLLGLSTVKSVATLVVLSKMEDKPQELIITSLVRAKMSEYLAQRMEPELKDMAFTTGLFSIIDAVMDKPMEEVLAQLPLYEEIIECLIHGKGKLSKILSSVIAYERNDLEALKHCEIASDDLRKAYLSAVSWTDDIIEDTEI</sequence>
<name>A0A3B1A6X7_9ZZZZ</name>
<dbReference type="PIRSF" id="PIRSF003180">
    <property type="entry name" value="DiGMPpdiest_YuxH"/>
    <property type="match status" value="1"/>
</dbReference>
<dbReference type="SUPFAM" id="SSF141868">
    <property type="entry name" value="EAL domain-like"/>
    <property type="match status" value="1"/>
</dbReference>
<dbReference type="PROSITE" id="PS50883">
    <property type="entry name" value="EAL"/>
    <property type="match status" value="1"/>
</dbReference>
<feature type="domain" description="EAL" evidence="1">
    <location>
        <begin position="1"/>
        <end position="217"/>
    </location>
</feature>
<dbReference type="SUPFAM" id="SSF109604">
    <property type="entry name" value="HD-domain/PDEase-like"/>
    <property type="match status" value="1"/>
</dbReference>
<dbReference type="PANTHER" id="PTHR33525">
    <property type="match status" value="1"/>
</dbReference>
<evidence type="ECO:0000259" key="2">
    <source>
        <dbReference type="PROSITE" id="PS51833"/>
    </source>
</evidence>
<evidence type="ECO:0000313" key="3">
    <source>
        <dbReference type="EMBL" id="VAX01509.1"/>
    </source>
</evidence>
<dbReference type="AlphaFoldDB" id="A0A3B1A6X7"/>
<dbReference type="EMBL" id="UOFS01000049">
    <property type="protein sequence ID" value="VAX01509.1"/>
    <property type="molecule type" value="Genomic_DNA"/>
</dbReference>
<dbReference type="InterPro" id="IPR035919">
    <property type="entry name" value="EAL_sf"/>
</dbReference>
<dbReference type="SMART" id="SM00052">
    <property type="entry name" value="EAL"/>
    <property type="match status" value="1"/>
</dbReference>
<accession>A0A3B1A6X7</accession>
<evidence type="ECO:0000259" key="1">
    <source>
        <dbReference type="PROSITE" id="PS50883"/>
    </source>
</evidence>
<protein>
    <submittedName>
        <fullName evidence="3">Predicted signal transduction protein</fullName>
    </submittedName>
</protein>
<gene>
    <name evidence="3" type="ORF">MNBD_GAMMA22-1983</name>
</gene>
<dbReference type="Pfam" id="PF08668">
    <property type="entry name" value="HDOD"/>
    <property type="match status" value="1"/>
</dbReference>
<dbReference type="Pfam" id="PF00563">
    <property type="entry name" value="EAL"/>
    <property type="match status" value="1"/>
</dbReference>
<dbReference type="PANTHER" id="PTHR33525:SF4">
    <property type="entry name" value="CYCLIC DI-GMP PHOSPHODIESTERASE CDGJ"/>
    <property type="match status" value="1"/>
</dbReference>
<dbReference type="InterPro" id="IPR052340">
    <property type="entry name" value="RNase_Y/CdgJ"/>
</dbReference>
<organism evidence="3">
    <name type="scientific">hydrothermal vent metagenome</name>
    <dbReference type="NCBI Taxonomy" id="652676"/>
    <lineage>
        <taxon>unclassified sequences</taxon>
        <taxon>metagenomes</taxon>
        <taxon>ecological metagenomes</taxon>
    </lineage>
</organism>
<dbReference type="InterPro" id="IPR014408">
    <property type="entry name" value="dGMP_Pdiesterase_EAL/HD-GYP"/>
</dbReference>
<proteinExistence type="predicted"/>
<feature type="domain" description="HDOD" evidence="2">
    <location>
        <begin position="211"/>
        <end position="407"/>
    </location>
</feature>
<dbReference type="InterPro" id="IPR013976">
    <property type="entry name" value="HDOD"/>
</dbReference>
<dbReference type="Gene3D" id="1.10.3210.10">
    <property type="entry name" value="Hypothetical protein af1432"/>
    <property type="match status" value="1"/>
</dbReference>
<reference evidence="3" key="1">
    <citation type="submission" date="2018-06" db="EMBL/GenBank/DDBJ databases">
        <authorList>
            <person name="Zhirakovskaya E."/>
        </authorList>
    </citation>
    <scope>NUCLEOTIDE SEQUENCE</scope>
</reference>
<dbReference type="PROSITE" id="PS51833">
    <property type="entry name" value="HDOD"/>
    <property type="match status" value="1"/>
</dbReference>